<dbReference type="Proteomes" id="UP001162992">
    <property type="component" value="Chromosome 17"/>
</dbReference>
<protein>
    <submittedName>
        <fullName evidence="1">Uncharacterized protein</fullName>
    </submittedName>
</protein>
<sequence>MCGRDVQESKTMADSVDFVILDFLTKLMAHDPSGIFHCGHISLRQITQCVSIEGIELFGLAHMAVASGIFRLPQHKNCLHHVMSIVTDFCWHWLSSDCVTDRPFPGIKSHEEKPHFLQSGRVDA</sequence>
<gene>
    <name evidence="1" type="ORF">O6H91_17G011800</name>
</gene>
<comment type="caution">
    <text evidence="1">The sequence shown here is derived from an EMBL/GenBank/DDBJ whole genome shotgun (WGS) entry which is preliminary data.</text>
</comment>
<accession>A0ACC2B495</accession>
<evidence type="ECO:0000313" key="1">
    <source>
        <dbReference type="EMBL" id="KAJ7524566.1"/>
    </source>
</evidence>
<organism evidence="1 2">
    <name type="scientific">Diphasiastrum complanatum</name>
    <name type="common">Issler's clubmoss</name>
    <name type="synonym">Lycopodium complanatum</name>
    <dbReference type="NCBI Taxonomy" id="34168"/>
    <lineage>
        <taxon>Eukaryota</taxon>
        <taxon>Viridiplantae</taxon>
        <taxon>Streptophyta</taxon>
        <taxon>Embryophyta</taxon>
        <taxon>Tracheophyta</taxon>
        <taxon>Lycopodiopsida</taxon>
        <taxon>Lycopodiales</taxon>
        <taxon>Lycopodiaceae</taxon>
        <taxon>Lycopodioideae</taxon>
        <taxon>Diphasiastrum</taxon>
    </lineage>
</organism>
<name>A0ACC2B495_DIPCM</name>
<reference evidence="2" key="1">
    <citation type="journal article" date="2024" name="Proc. Natl. Acad. Sci. U.S.A.">
        <title>Extraordinary preservation of gene collinearity over three hundred million years revealed in homosporous lycophytes.</title>
        <authorList>
            <person name="Li C."/>
            <person name="Wickell D."/>
            <person name="Kuo L.Y."/>
            <person name="Chen X."/>
            <person name="Nie B."/>
            <person name="Liao X."/>
            <person name="Peng D."/>
            <person name="Ji J."/>
            <person name="Jenkins J."/>
            <person name="Williams M."/>
            <person name="Shu S."/>
            <person name="Plott C."/>
            <person name="Barry K."/>
            <person name="Rajasekar S."/>
            <person name="Grimwood J."/>
            <person name="Han X."/>
            <person name="Sun S."/>
            <person name="Hou Z."/>
            <person name="He W."/>
            <person name="Dai G."/>
            <person name="Sun C."/>
            <person name="Schmutz J."/>
            <person name="Leebens-Mack J.H."/>
            <person name="Li F.W."/>
            <person name="Wang L."/>
        </authorList>
    </citation>
    <scope>NUCLEOTIDE SEQUENCE [LARGE SCALE GENOMIC DNA]</scope>
    <source>
        <strain evidence="2">cv. PW_Plant_1</strain>
    </source>
</reference>
<evidence type="ECO:0000313" key="2">
    <source>
        <dbReference type="Proteomes" id="UP001162992"/>
    </source>
</evidence>
<proteinExistence type="predicted"/>
<keyword evidence="2" id="KW-1185">Reference proteome</keyword>
<dbReference type="EMBL" id="CM055108">
    <property type="protein sequence ID" value="KAJ7524566.1"/>
    <property type="molecule type" value="Genomic_DNA"/>
</dbReference>